<dbReference type="InterPro" id="IPR049940">
    <property type="entry name" value="GluQ/Sye"/>
</dbReference>
<proteinExistence type="inferred from homology"/>
<comment type="subunit">
    <text evidence="7">Monomer.</text>
</comment>
<gene>
    <name evidence="7" type="primary">gltX</name>
    <name evidence="10" type="ORF">US95_C0032G0002</name>
</gene>
<dbReference type="GO" id="GO:0005524">
    <property type="term" value="F:ATP binding"/>
    <property type="evidence" value="ECO:0007669"/>
    <property type="project" value="UniProtKB-UniRule"/>
</dbReference>
<dbReference type="PATRIC" id="fig|1618568.3.peg.520"/>
<evidence type="ECO:0000256" key="6">
    <source>
        <dbReference type="ARBA" id="ARBA00023146"/>
    </source>
</evidence>
<protein>
    <recommendedName>
        <fullName evidence="7">Glutamate--tRNA ligase</fullName>
        <ecNumber evidence="7">6.1.1.17</ecNumber>
    </recommendedName>
    <alternativeName>
        <fullName evidence="7">Glutamyl-tRNA synthetase</fullName>
        <shortName evidence="7">GluRS</shortName>
    </alternativeName>
</protein>
<dbReference type="HAMAP" id="MF_00022">
    <property type="entry name" value="Glu_tRNA_synth_type1"/>
    <property type="match status" value="1"/>
</dbReference>
<dbReference type="InterPro" id="IPR020058">
    <property type="entry name" value="Glu/Gln-tRNA-synth_Ib_cat-dom"/>
</dbReference>
<dbReference type="PANTHER" id="PTHR43311:SF2">
    <property type="entry name" value="GLUTAMATE--TRNA LIGASE, MITOCHONDRIAL-RELATED"/>
    <property type="match status" value="1"/>
</dbReference>
<dbReference type="Gene3D" id="3.40.50.620">
    <property type="entry name" value="HUPs"/>
    <property type="match status" value="1"/>
</dbReference>
<evidence type="ECO:0000259" key="9">
    <source>
        <dbReference type="Pfam" id="PF19269"/>
    </source>
</evidence>
<comment type="similarity">
    <text evidence="1 7">Belongs to the class-I aminoacyl-tRNA synthetase family. Glutamate--tRNA ligase type 1 subfamily.</text>
</comment>
<dbReference type="Proteomes" id="UP000034738">
    <property type="component" value="Unassembled WGS sequence"/>
</dbReference>
<feature type="domain" description="Aminoacyl-tRNA synthetase class I anticodon-binding" evidence="9">
    <location>
        <begin position="323"/>
        <end position="444"/>
    </location>
</feature>
<dbReference type="NCBIfam" id="TIGR00464">
    <property type="entry name" value="gltX_bact"/>
    <property type="match status" value="1"/>
</dbReference>
<accession>A0A0G0NAR4</accession>
<keyword evidence="5 7" id="KW-0648">Protein biosynthesis</keyword>
<feature type="short sequence motif" description="'KMSKS' region" evidence="7">
    <location>
        <begin position="228"/>
        <end position="232"/>
    </location>
</feature>
<organism evidence="10 11">
    <name type="scientific">Candidatus Woesebacteria bacterium GW2011_GWB1_38_5</name>
    <dbReference type="NCBI Taxonomy" id="1618568"/>
    <lineage>
        <taxon>Bacteria</taxon>
        <taxon>Candidatus Woeseibacteriota</taxon>
    </lineage>
</organism>
<evidence type="ECO:0000256" key="2">
    <source>
        <dbReference type="ARBA" id="ARBA00022598"/>
    </source>
</evidence>
<dbReference type="InterPro" id="IPR014729">
    <property type="entry name" value="Rossmann-like_a/b/a_fold"/>
</dbReference>
<dbReference type="AlphaFoldDB" id="A0A0G0NAR4"/>
<evidence type="ECO:0000259" key="8">
    <source>
        <dbReference type="Pfam" id="PF00749"/>
    </source>
</evidence>
<comment type="function">
    <text evidence="7">Catalyzes the attachment of glutamate to tRNA(Glu) in a two-step reaction: glutamate is first activated by ATP to form Glu-AMP and then transferred to the acceptor end of tRNA(Glu).</text>
</comment>
<dbReference type="InterPro" id="IPR045462">
    <property type="entry name" value="aa-tRNA-synth_I_cd-bd"/>
</dbReference>
<comment type="caution">
    <text evidence="7">Lacks conserved residue(s) required for the propagation of feature annotation.</text>
</comment>
<evidence type="ECO:0000256" key="5">
    <source>
        <dbReference type="ARBA" id="ARBA00022917"/>
    </source>
</evidence>
<comment type="catalytic activity">
    <reaction evidence="7">
        <text>tRNA(Glu) + L-glutamate + ATP = L-glutamyl-tRNA(Glu) + AMP + diphosphate</text>
        <dbReference type="Rhea" id="RHEA:23540"/>
        <dbReference type="Rhea" id="RHEA-COMP:9663"/>
        <dbReference type="Rhea" id="RHEA-COMP:9680"/>
        <dbReference type="ChEBI" id="CHEBI:29985"/>
        <dbReference type="ChEBI" id="CHEBI:30616"/>
        <dbReference type="ChEBI" id="CHEBI:33019"/>
        <dbReference type="ChEBI" id="CHEBI:78442"/>
        <dbReference type="ChEBI" id="CHEBI:78520"/>
        <dbReference type="ChEBI" id="CHEBI:456215"/>
        <dbReference type="EC" id="6.1.1.17"/>
    </reaction>
</comment>
<keyword evidence="4 7" id="KW-0067">ATP-binding</keyword>
<keyword evidence="2 7" id="KW-0436">Ligase</keyword>
<evidence type="ECO:0000256" key="4">
    <source>
        <dbReference type="ARBA" id="ARBA00022840"/>
    </source>
</evidence>
<dbReference type="GO" id="GO:0004818">
    <property type="term" value="F:glutamate-tRNA ligase activity"/>
    <property type="evidence" value="ECO:0007669"/>
    <property type="project" value="UniProtKB-UniRule"/>
</dbReference>
<dbReference type="GO" id="GO:0008270">
    <property type="term" value="F:zinc ion binding"/>
    <property type="evidence" value="ECO:0007669"/>
    <property type="project" value="InterPro"/>
</dbReference>
<dbReference type="InterPro" id="IPR008925">
    <property type="entry name" value="aa_tRNA-synth_I_cd-bd_sf"/>
</dbReference>
<comment type="subcellular location">
    <subcellularLocation>
        <location evidence="7">Cytoplasm</location>
    </subcellularLocation>
</comment>
<dbReference type="InterPro" id="IPR020751">
    <property type="entry name" value="aa-tRNA-synth_I_codon-bd_sub2"/>
</dbReference>
<keyword evidence="6 7" id="KW-0030">Aminoacyl-tRNA synthetase</keyword>
<dbReference type="SUPFAM" id="SSF48163">
    <property type="entry name" value="An anticodon-binding domain of class I aminoacyl-tRNA synthetases"/>
    <property type="match status" value="1"/>
</dbReference>
<evidence type="ECO:0000313" key="11">
    <source>
        <dbReference type="Proteomes" id="UP000034738"/>
    </source>
</evidence>
<dbReference type="Pfam" id="PF00749">
    <property type="entry name" value="tRNA-synt_1c"/>
    <property type="match status" value="1"/>
</dbReference>
<evidence type="ECO:0000256" key="1">
    <source>
        <dbReference type="ARBA" id="ARBA00007894"/>
    </source>
</evidence>
<feature type="domain" description="Glutamyl/glutaminyl-tRNA synthetase class Ib catalytic" evidence="8">
    <location>
        <begin position="3"/>
        <end position="297"/>
    </location>
</feature>
<evidence type="ECO:0000256" key="7">
    <source>
        <dbReference type="HAMAP-Rule" id="MF_00022"/>
    </source>
</evidence>
<dbReference type="PANTHER" id="PTHR43311">
    <property type="entry name" value="GLUTAMATE--TRNA LIGASE"/>
    <property type="match status" value="1"/>
</dbReference>
<keyword evidence="7" id="KW-0963">Cytoplasm</keyword>
<keyword evidence="3 7" id="KW-0547">Nucleotide-binding</keyword>
<dbReference type="InterPro" id="IPR000924">
    <property type="entry name" value="Glu/Gln-tRNA-synth"/>
</dbReference>
<dbReference type="EC" id="6.1.1.17" evidence="7"/>
<reference evidence="10 11" key="1">
    <citation type="journal article" date="2015" name="Nature">
        <title>rRNA introns, odd ribosomes, and small enigmatic genomes across a large radiation of phyla.</title>
        <authorList>
            <person name="Brown C.T."/>
            <person name="Hug L.A."/>
            <person name="Thomas B.C."/>
            <person name="Sharon I."/>
            <person name="Castelle C.J."/>
            <person name="Singh A."/>
            <person name="Wilkins M.J."/>
            <person name="Williams K.H."/>
            <person name="Banfield J.F."/>
        </authorList>
    </citation>
    <scope>NUCLEOTIDE SEQUENCE [LARGE SCALE GENOMIC DNA]</scope>
</reference>
<evidence type="ECO:0000313" key="10">
    <source>
        <dbReference type="EMBL" id="KKQ74186.1"/>
    </source>
</evidence>
<dbReference type="SUPFAM" id="SSF52374">
    <property type="entry name" value="Nucleotidylyl transferase"/>
    <property type="match status" value="1"/>
</dbReference>
<evidence type="ECO:0000256" key="3">
    <source>
        <dbReference type="ARBA" id="ARBA00022741"/>
    </source>
</evidence>
<feature type="short sequence motif" description="'HIGH' region" evidence="7">
    <location>
        <begin position="10"/>
        <end position="20"/>
    </location>
</feature>
<feature type="binding site" evidence="7">
    <location>
        <position position="231"/>
    </location>
    <ligand>
        <name>ATP</name>
        <dbReference type="ChEBI" id="CHEBI:30616"/>
    </ligand>
</feature>
<dbReference type="InterPro" id="IPR004527">
    <property type="entry name" value="Glu-tRNA-ligase_bac/mito"/>
</dbReference>
<dbReference type="InterPro" id="IPR033910">
    <property type="entry name" value="GluRS_core"/>
</dbReference>
<dbReference type="EMBL" id="LBUY01000032">
    <property type="protein sequence ID" value="KKQ74186.1"/>
    <property type="molecule type" value="Genomic_DNA"/>
</dbReference>
<dbReference type="Gene3D" id="1.10.10.350">
    <property type="match status" value="1"/>
</dbReference>
<dbReference type="GO" id="GO:0000049">
    <property type="term" value="F:tRNA binding"/>
    <property type="evidence" value="ECO:0007669"/>
    <property type="project" value="InterPro"/>
</dbReference>
<dbReference type="Pfam" id="PF19269">
    <property type="entry name" value="Anticodon_2"/>
    <property type="match status" value="1"/>
</dbReference>
<dbReference type="GO" id="GO:0006424">
    <property type="term" value="P:glutamyl-tRNA aminoacylation"/>
    <property type="evidence" value="ECO:0007669"/>
    <property type="project" value="UniProtKB-UniRule"/>
</dbReference>
<name>A0A0G0NAR4_9BACT</name>
<dbReference type="PROSITE" id="PS00178">
    <property type="entry name" value="AA_TRNA_LIGASE_I"/>
    <property type="match status" value="1"/>
</dbReference>
<dbReference type="PRINTS" id="PR00987">
    <property type="entry name" value="TRNASYNTHGLU"/>
</dbReference>
<dbReference type="CDD" id="cd00808">
    <property type="entry name" value="GluRS_core"/>
    <property type="match status" value="1"/>
</dbReference>
<sequence>MDKIRTRFAPSPTGSMHIGNLRTALYAYALAKYNNGDFILRIEDTDKKREKEGGVEEIKNLLHTFGILWDEYYVQSDRVIKGIYKKAVEKLVADGNAFYCRCEAKNAKEEGFSTQLRDPCRGKNFTSGAVKLKTPDNEEIFFDDYILGKKVTWDTSTIGDATLLKSDGYPTYHLAVVVDDTEMKISHVLRGHDWMPSTPIHLLVYKYLGYNVPNIGHLTDILDPEGGKLSKRKGSVSCEAFLKDGYLPEALLNFIMLLGWAPKDNRELFSLEEFVKLFDPGGFQIANPIFNREKLDWFNGQYIRNTQNSKLKTQIYELYKGKYSEELIEKVIPLVKERIVKLSEFEELAGFFFKEPEVDKKLLGENADAHLNSALEVLNKITYWKLDNINKGFMDEIGNRGYKTGNFFMDLRIAITGKKFTPPINESMEILGKEETLVRLEKVIKLIK</sequence>
<dbReference type="GO" id="GO:0005829">
    <property type="term" value="C:cytosol"/>
    <property type="evidence" value="ECO:0007669"/>
    <property type="project" value="TreeGrafter"/>
</dbReference>
<comment type="caution">
    <text evidence="10">The sequence shown here is derived from an EMBL/GenBank/DDBJ whole genome shotgun (WGS) entry which is preliminary data.</text>
</comment>
<dbReference type="InterPro" id="IPR001412">
    <property type="entry name" value="aa-tRNA-synth_I_CS"/>
</dbReference>